<evidence type="ECO:0000259" key="4">
    <source>
        <dbReference type="Pfam" id="PF04586"/>
    </source>
</evidence>
<dbReference type="Pfam" id="PF25209">
    <property type="entry name" value="Phage_capsid_4"/>
    <property type="match status" value="1"/>
</dbReference>
<reference evidence="5 6" key="1">
    <citation type="submission" date="2016-10" db="EMBL/GenBank/DDBJ databases">
        <authorList>
            <person name="Varghese N."/>
            <person name="Submissions S."/>
        </authorList>
    </citation>
    <scope>NUCLEOTIDE SEQUENCE [LARGE SCALE GENOMIC DNA]</scope>
    <source>
        <strain evidence="5 6">DSM 9169</strain>
    </source>
</reference>
<gene>
    <name evidence="5" type="ORF">SAMN04489714_2058</name>
</gene>
<proteinExistence type="predicted"/>
<evidence type="ECO:0000313" key="6">
    <source>
        <dbReference type="Proteomes" id="UP000198976"/>
    </source>
</evidence>
<keyword evidence="3" id="KW-0378">Hydrolase</keyword>
<dbReference type="InterPro" id="IPR054613">
    <property type="entry name" value="Peptidase_S78_dom"/>
</dbReference>
<feature type="domain" description="Prohead serine protease" evidence="4">
    <location>
        <begin position="11"/>
        <end position="152"/>
    </location>
</feature>
<dbReference type="Pfam" id="PF04586">
    <property type="entry name" value="Peptidase_S78"/>
    <property type="match status" value="1"/>
</dbReference>
<evidence type="ECO:0000256" key="1">
    <source>
        <dbReference type="ARBA" id="ARBA00022612"/>
    </source>
</evidence>
<accession>A0ABY0VCG5</accession>
<keyword evidence="2" id="KW-0645">Protease</keyword>
<evidence type="ECO:0000256" key="3">
    <source>
        <dbReference type="ARBA" id="ARBA00022801"/>
    </source>
</evidence>
<evidence type="ECO:0000313" key="5">
    <source>
        <dbReference type="EMBL" id="SDU08351.1"/>
    </source>
</evidence>
<organism evidence="5 6">
    <name type="scientific">Schaalia radingae</name>
    <dbReference type="NCBI Taxonomy" id="131110"/>
    <lineage>
        <taxon>Bacteria</taxon>
        <taxon>Bacillati</taxon>
        <taxon>Actinomycetota</taxon>
        <taxon>Actinomycetes</taxon>
        <taxon>Actinomycetales</taxon>
        <taxon>Actinomycetaceae</taxon>
        <taxon>Schaalia</taxon>
    </lineage>
</organism>
<dbReference type="Proteomes" id="UP000198976">
    <property type="component" value="Chromosome I"/>
</dbReference>
<sequence>MIDLNKRQERSLEIRSVDHEAREITGIGVPYGTEINLWDDYREQFAPGSVDATGAILRYAHREPIGRITSTTDTEAGLEITGVISQTDRGNEVWQLIKDGVLTRMSIGFDPISKEVTEDETGTVHVTWLEVKAREFSVVEFPAYDTATITNHRDEQGAHEMTDTTTSRVEIDEAEINDRLATLERSVAVMSEKREAPAAPAFNSLGEYVAAYKRHDEKALQLREAVTSKQFEAINRPVWLGDLSKRMEAKQRIKNTFTVVPLPDKGMTMEYARRDDTSTLKVGKQTTEGAKLPQGKPATWTVGSATVNTYGGVTDEVTRQVIERTTSPVILNEIFTDLAFQYATAIETDARATFEDLATQAEKKPAITLTGGVAGLTVNALMDVLVELDDIYDTTPYIMDGILVSPDVFKALTHLDYQPKALQLVGAPDRQQGTLTLGAVGSADIGPVTVKRVPNWHGAHMAAYSKEAMTTAESSGAPLRLEDEDITTLTKQFAVYGYAAMYSAHPDLIKAIKLGE</sequence>
<protein>
    <recommendedName>
        <fullName evidence="4">Prohead serine protease domain-containing protein</fullName>
    </recommendedName>
</protein>
<keyword evidence="1" id="KW-1188">Viral release from host cell</keyword>
<dbReference type="RefSeq" id="WP_092648973.1">
    <property type="nucleotide sequence ID" value="NZ_LT629792.1"/>
</dbReference>
<name>A0ABY0VCG5_9ACTO</name>
<evidence type="ECO:0000256" key="2">
    <source>
        <dbReference type="ARBA" id="ARBA00022670"/>
    </source>
</evidence>
<keyword evidence="6" id="KW-1185">Reference proteome</keyword>
<dbReference type="EMBL" id="LT629792">
    <property type="protein sequence ID" value="SDU08351.1"/>
    <property type="molecule type" value="Genomic_DNA"/>
</dbReference>